<gene>
    <name evidence="1" type="ORF">CcrBL9_gp471</name>
</gene>
<sequence length="107" mass="11343">MIDRRTLLAGLFTAPVALPAIAQALPVDPNPGPGKMLLGIDPGAPGGGTAVWMMRDPRGYLVTCYKSQGGTWDDAVYLSTDGLNQAKLLPGESLILRGDGVMEHLRR</sequence>
<reference evidence="1 2" key="2">
    <citation type="submission" date="2018-09" db="EMBL/GenBank/DDBJ databases">
        <title>Giant CbK-like Caulobacter bacteriophages have genetically divergent genomes.</title>
        <authorList>
            <person name="Wilson K."/>
            <person name="Ely B."/>
        </authorList>
    </citation>
    <scope>NUCLEOTIDE SEQUENCE [LARGE SCALE GENOMIC DNA]</scope>
</reference>
<evidence type="ECO:0000313" key="2">
    <source>
        <dbReference type="Proteomes" id="UP000259421"/>
    </source>
</evidence>
<reference evidence="2" key="1">
    <citation type="submission" date="2018-07" db="EMBL/GenBank/DDBJ databases">
        <title>Giant CbK-like Caulobacter bacteriophages have genetically divergent genomes.</title>
        <authorList>
            <person name="Wilson K.M."/>
            <person name="Ely B."/>
        </authorList>
    </citation>
    <scope>NUCLEOTIDE SEQUENCE [LARGE SCALE GENOMIC DNA]</scope>
</reference>
<organism evidence="1 2">
    <name type="scientific">Caulobacter phage CcrBL9</name>
    <dbReference type="NCBI Taxonomy" id="2283270"/>
    <lineage>
        <taxon>Viruses</taxon>
        <taxon>Duplodnaviria</taxon>
        <taxon>Heunggongvirae</taxon>
        <taxon>Uroviricota</taxon>
        <taxon>Caudoviricetes</taxon>
        <taxon>Jeanschmidtviridae</taxon>
        <taxon>Bertelyvirus</taxon>
        <taxon>Bertelyvirus BL9</taxon>
    </lineage>
</organism>
<evidence type="ECO:0000313" key="1">
    <source>
        <dbReference type="EMBL" id="AXQ69495.1"/>
    </source>
</evidence>
<accession>A0A385EEP2</accession>
<protein>
    <submittedName>
        <fullName evidence="1">Uncharacterized protein</fullName>
    </submittedName>
</protein>
<dbReference type="EMBL" id="MH588546">
    <property type="protein sequence ID" value="AXQ69495.1"/>
    <property type="molecule type" value="Genomic_DNA"/>
</dbReference>
<name>A0A385EEP2_9CAUD</name>
<keyword evidence="2" id="KW-1185">Reference proteome</keyword>
<dbReference type="Proteomes" id="UP000259421">
    <property type="component" value="Segment"/>
</dbReference>
<proteinExistence type="predicted"/>